<gene>
    <name evidence="1" type="ORF">Poli38472_005247</name>
</gene>
<protein>
    <submittedName>
        <fullName evidence="1">Uncharacterized protein</fullName>
    </submittedName>
</protein>
<dbReference type="EMBL" id="SPLM01000073">
    <property type="protein sequence ID" value="TMW62629.1"/>
    <property type="molecule type" value="Genomic_DNA"/>
</dbReference>
<comment type="caution">
    <text evidence="1">The sequence shown here is derived from an EMBL/GenBank/DDBJ whole genome shotgun (WGS) entry which is preliminary data.</text>
</comment>
<keyword evidence="2" id="KW-1185">Reference proteome</keyword>
<dbReference type="Proteomes" id="UP000794436">
    <property type="component" value="Unassembled WGS sequence"/>
</dbReference>
<accession>A0A8K1CGJ1</accession>
<evidence type="ECO:0000313" key="2">
    <source>
        <dbReference type="Proteomes" id="UP000794436"/>
    </source>
</evidence>
<reference evidence="1" key="1">
    <citation type="submission" date="2019-03" db="EMBL/GenBank/DDBJ databases">
        <title>Long read genome sequence of the mycoparasitic Pythium oligandrum ATCC 38472 isolated from sugarbeet rhizosphere.</title>
        <authorList>
            <person name="Gaulin E."/>
        </authorList>
    </citation>
    <scope>NUCLEOTIDE SEQUENCE</scope>
    <source>
        <strain evidence="1">ATCC 38472_TT</strain>
    </source>
</reference>
<dbReference type="AlphaFoldDB" id="A0A8K1CGJ1"/>
<proteinExistence type="predicted"/>
<organism evidence="1 2">
    <name type="scientific">Pythium oligandrum</name>
    <name type="common">Mycoparasitic fungus</name>
    <dbReference type="NCBI Taxonomy" id="41045"/>
    <lineage>
        <taxon>Eukaryota</taxon>
        <taxon>Sar</taxon>
        <taxon>Stramenopiles</taxon>
        <taxon>Oomycota</taxon>
        <taxon>Peronosporomycetes</taxon>
        <taxon>Pythiales</taxon>
        <taxon>Pythiaceae</taxon>
        <taxon>Pythium</taxon>
    </lineage>
</organism>
<evidence type="ECO:0000313" key="1">
    <source>
        <dbReference type="EMBL" id="TMW62629.1"/>
    </source>
</evidence>
<name>A0A8K1CGJ1_PYTOL</name>
<sequence>MTSLFPFADPLRRLENALRHCAADATAGRRSFLSSIEHLWALWQLYPDYHTRVVLRSEFRCHCRAIMRGLTRAMRRCGVYQLHPIYVCTLVLTTWLTQSSDFRRYADYLPLRDAIARVKGLFGDYTSGSKLCNRIAQCLNLSIGYNHEGLEHKWFNIVHFFQHHEIQRHHMTSYVEMIQQTQDDIVATLGTFFPDSLIFYRVLVPNPETDPREPTKVDKEVSGGGWN</sequence>